<dbReference type="RefSeq" id="XP_073560781.1">
    <property type="nucleotide sequence ID" value="XM_073701442.1"/>
</dbReference>
<keyword evidence="1" id="KW-0472">Membrane</keyword>
<feature type="transmembrane region" description="Helical" evidence="1">
    <location>
        <begin position="12"/>
        <end position="35"/>
    </location>
</feature>
<evidence type="ECO:0000313" key="2">
    <source>
        <dbReference type="EMBL" id="TFB04580.1"/>
    </source>
</evidence>
<name>A0ABY2H8E5_9HYPO</name>
<dbReference type="GeneID" id="300575892"/>
<proteinExistence type="predicted"/>
<reference evidence="2 3" key="1">
    <citation type="submission" date="2018-01" db="EMBL/GenBank/DDBJ databases">
        <title>Genome characterization of the sugarcane-associated fungus Trichoderma ghanense CCMA-1212 and their application in lignocelulose bioconversion.</title>
        <authorList>
            <person name="Steindorff A.S."/>
            <person name="Mendes T.D."/>
            <person name="Vilela E.S.D."/>
            <person name="Rodrigues D.S."/>
            <person name="Formighieri E.F."/>
            <person name="Melo I.S."/>
            <person name="Favaro L.C.L."/>
        </authorList>
    </citation>
    <scope>NUCLEOTIDE SEQUENCE [LARGE SCALE GENOMIC DNA]</scope>
    <source>
        <strain evidence="2 3">CCMA-1212</strain>
    </source>
</reference>
<evidence type="ECO:0008006" key="4">
    <source>
        <dbReference type="Google" id="ProtNLM"/>
    </source>
</evidence>
<protein>
    <recommendedName>
        <fullName evidence="4">MARVEL domain-containing protein</fullName>
    </recommendedName>
</protein>
<organism evidence="2 3">
    <name type="scientific">Trichoderma ghanense</name>
    <dbReference type="NCBI Taxonomy" id="65468"/>
    <lineage>
        <taxon>Eukaryota</taxon>
        <taxon>Fungi</taxon>
        <taxon>Dikarya</taxon>
        <taxon>Ascomycota</taxon>
        <taxon>Pezizomycotina</taxon>
        <taxon>Sordariomycetes</taxon>
        <taxon>Hypocreomycetidae</taxon>
        <taxon>Hypocreales</taxon>
        <taxon>Hypocreaceae</taxon>
        <taxon>Trichoderma</taxon>
    </lineage>
</organism>
<evidence type="ECO:0000313" key="3">
    <source>
        <dbReference type="Proteomes" id="UP001642720"/>
    </source>
</evidence>
<dbReference type="EMBL" id="PPTA01000004">
    <property type="protein sequence ID" value="TFB04580.1"/>
    <property type="molecule type" value="Genomic_DNA"/>
</dbReference>
<comment type="caution">
    <text evidence="2">The sequence shown here is derived from an EMBL/GenBank/DDBJ whole genome shotgun (WGS) entry which is preliminary data.</text>
</comment>
<accession>A0ABY2H8E5</accession>
<keyword evidence="3" id="KW-1185">Reference proteome</keyword>
<evidence type="ECO:0000256" key="1">
    <source>
        <dbReference type="SAM" id="Phobius"/>
    </source>
</evidence>
<dbReference type="PANTHER" id="PTHR39608">
    <property type="entry name" value="INTEGRAL MEMBRANE PROTEIN (AFU_ORTHOLOGUE AFUA_5G08640)"/>
    <property type="match status" value="1"/>
</dbReference>
<keyword evidence="1" id="KW-1133">Transmembrane helix</keyword>
<keyword evidence="1" id="KW-0812">Transmembrane</keyword>
<gene>
    <name evidence="2" type="ORF">CCMA1212_004124</name>
</gene>
<sequence>MFANLTHATLRFIAFFNHLMILASSAIVTGLVSWFLHKYDYRGVNIVYQEVIATITLGFWLVGAVLPLVGKYRGHLAPLNLIFSYLWLTSFIFSSQDWSSGKCSFGQPGEGHCARKKAIDAFNFIAFFFLLCNTLVELILLRAEYATSAAAAPHNKELSAGRPSDATV</sequence>
<feature type="transmembrane region" description="Helical" evidence="1">
    <location>
        <begin position="121"/>
        <end position="141"/>
    </location>
</feature>
<dbReference type="Proteomes" id="UP001642720">
    <property type="component" value="Unassembled WGS sequence"/>
</dbReference>
<dbReference type="PANTHER" id="PTHR39608:SF2">
    <property type="entry name" value="MARVEL DOMAIN-CONTAINING PROTEIN"/>
    <property type="match status" value="1"/>
</dbReference>
<feature type="transmembrane region" description="Helical" evidence="1">
    <location>
        <begin position="47"/>
        <end position="69"/>
    </location>
</feature>
<feature type="transmembrane region" description="Helical" evidence="1">
    <location>
        <begin position="76"/>
        <end position="94"/>
    </location>
</feature>